<organism evidence="2 3">
    <name type="scientific">Arabis nemorensis</name>
    <dbReference type="NCBI Taxonomy" id="586526"/>
    <lineage>
        <taxon>Eukaryota</taxon>
        <taxon>Viridiplantae</taxon>
        <taxon>Streptophyta</taxon>
        <taxon>Embryophyta</taxon>
        <taxon>Tracheophyta</taxon>
        <taxon>Spermatophyta</taxon>
        <taxon>Magnoliopsida</taxon>
        <taxon>eudicotyledons</taxon>
        <taxon>Gunneridae</taxon>
        <taxon>Pentapetalae</taxon>
        <taxon>rosids</taxon>
        <taxon>malvids</taxon>
        <taxon>Brassicales</taxon>
        <taxon>Brassicaceae</taxon>
        <taxon>Arabideae</taxon>
        <taxon>Arabis</taxon>
    </lineage>
</organism>
<evidence type="ECO:0000313" key="3">
    <source>
        <dbReference type="Proteomes" id="UP000489600"/>
    </source>
</evidence>
<dbReference type="InterPro" id="IPR036028">
    <property type="entry name" value="SH3-like_dom_sf"/>
</dbReference>
<evidence type="ECO:0000313" key="2">
    <source>
        <dbReference type="EMBL" id="VVA90183.1"/>
    </source>
</evidence>
<reference evidence="2" key="1">
    <citation type="submission" date="2019-07" db="EMBL/GenBank/DDBJ databases">
        <authorList>
            <person name="Dittberner H."/>
        </authorList>
    </citation>
    <scope>NUCLEOTIDE SEQUENCE [LARGE SCALE GENOMIC DNA]</scope>
</reference>
<dbReference type="InterPro" id="IPR014002">
    <property type="entry name" value="Agenet_dom_plant"/>
</dbReference>
<feature type="domain" description="Agenet" evidence="1">
    <location>
        <begin position="4"/>
        <end position="60"/>
    </location>
</feature>
<proteinExistence type="predicted"/>
<accession>A0A565AMT7</accession>
<gene>
    <name evidence="2" type="ORF">ANE_LOCUS628</name>
</gene>
<protein>
    <recommendedName>
        <fullName evidence="1">Agenet domain-containing protein</fullName>
    </recommendedName>
</protein>
<evidence type="ECO:0000259" key="1">
    <source>
        <dbReference type="SMART" id="SM00743"/>
    </source>
</evidence>
<dbReference type="AlphaFoldDB" id="A0A565AMT7"/>
<dbReference type="InterPro" id="IPR008395">
    <property type="entry name" value="Agenet-like_dom"/>
</dbReference>
<dbReference type="SMART" id="SM00743">
    <property type="entry name" value="Agenet"/>
    <property type="match status" value="2"/>
</dbReference>
<dbReference type="EMBL" id="CABITT030000001">
    <property type="protein sequence ID" value="VVA90183.1"/>
    <property type="molecule type" value="Genomic_DNA"/>
</dbReference>
<dbReference type="Proteomes" id="UP000489600">
    <property type="component" value="Unassembled WGS sequence"/>
</dbReference>
<dbReference type="PANTHER" id="PTHR31917:SF148">
    <property type="entry name" value="DUF724 DOMAIN-CONTAINING PROTEIN 2"/>
    <property type="match status" value="1"/>
</dbReference>
<name>A0A565AMT7_9BRAS</name>
<dbReference type="Pfam" id="PF05641">
    <property type="entry name" value="Agenet"/>
    <property type="match status" value="2"/>
</dbReference>
<dbReference type="CDD" id="cd20406">
    <property type="entry name" value="Tudor_Agenet_AtDUF_rpt2_4"/>
    <property type="match status" value="1"/>
</dbReference>
<feature type="domain" description="Agenet" evidence="1">
    <location>
        <begin position="62"/>
        <end position="117"/>
    </location>
</feature>
<dbReference type="OrthoDB" id="938602at2759"/>
<comment type="caution">
    <text evidence="2">The sequence shown here is derived from an EMBL/GenBank/DDBJ whole genome shotgun (WGS) entry which is preliminary data.</text>
</comment>
<sequence>MQQRRWFLRVLLWRQGIKETPNGSFYKVKYKNLITEEDEPEPLIEIISADELRPMPPKSLPVLFLLHDKVDAFDNDGWWIGKITGRRGNLYSVYFETTNEVLEYPLCRLRRHLDWVNGDWVSSATRQQ</sequence>
<dbReference type="SUPFAM" id="SSF50044">
    <property type="entry name" value="SH3-domain"/>
    <property type="match status" value="1"/>
</dbReference>
<dbReference type="PANTHER" id="PTHR31917">
    <property type="entry name" value="AGENET DOMAIN-CONTAINING PROTEIN-RELATED"/>
    <property type="match status" value="1"/>
</dbReference>
<keyword evidence="3" id="KW-1185">Reference proteome</keyword>